<dbReference type="GO" id="GO:0071973">
    <property type="term" value="P:bacterial-type flagellum-dependent cell motility"/>
    <property type="evidence" value="ECO:0007669"/>
    <property type="project" value="InterPro"/>
</dbReference>
<accession>A0A0J8GQ79</accession>
<evidence type="ECO:0000256" key="4">
    <source>
        <dbReference type="ARBA" id="ARBA00016507"/>
    </source>
</evidence>
<sequence>MSDDLKFRRSIPKDDKALEKLKTWSIPQVENELTKAEQEKTNALGKSRTWVYEAPEPEPEEIKPPTLEEIEAIRKAAYEEGFAEGKAEGFEAGQAEGKEVGHKEGFEAGQVEGHEAGLASGTSLMEEKAQTWNMLIEQLDNPLEKMDQIVEMELVQLCQALAKSVIKTELVTNQDVILQSLKSAAELLPFNHQACQILVNPEDYQVISEHYTEEDLTKRNWRIHADPTIARGGIDIKTELSSISFLMDERIQEIFDEFNNQSN</sequence>
<evidence type="ECO:0000256" key="6">
    <source>
        <dbReference type="ARBA" id="ARBA00022490"/>
    </source>
</evidence>
<evidence type="ECO:0000256" key="7">
    <source>
        <dbReference type="ARBA" id="ARBA00022795"/>
    </source>
</evidence>
<evidence type="ECO:0000256" key="2">
    <source>
        <dbReference type="ARBA" id="ARBA00004496"/>
    </source>
</evidence>
<protein>
    <recommendedName>
        <fullName evidence="4">Flagellar assembly protein FliH</fullName>
    </recommendedName>
</protein>
<comment type="function">
    <text evidence="1">Needed for flagellar regrowth and assembly.</text>
</comment>
<dbReference type="STRING" id="1513271.XM47_11875"/>
<comment type="subcellular location">
    <subcellularLocation>
        <location evidence="2">Cytoplasm</location>
    </subcellularLocation>
</comment>
<dbReference type="Pfam" id="PF02108">
    <property type="entry name" value="FliH"/>
    <property type="match status" value="1"/>
</dbReference>
<evidence type="ECO:0000313" key="12">
    <source>
        <dbReference type="EMBL" id="KMT64902.1"/>
    </source>
</evidence>
<dbReference type="PANTHER" id="PTHR34982">
    <property type="entry name" value="YOP PROTEINS TRANSLOCATION PROTEIN L"/>
    <property type="match status" value="1"/>
</dbReference>
<evidence type="ECO:0000256" key="10">
    <source>
        <dbReference type="SAM" id="MobiDB-lite"/>
    </source>
</evidence>
<dbReference type="InterPro" id="IPR018035">
    <property type="entry name" value="Flagellar_FliH/T3SS_HrpE"/>
</dbReference>
<dbReference type="NCBIfam" id="NF004270">
    <property type="entry name" value="PRK05687.2-1"/>
    <property type="match status" value="1"/>
</dbReference>
<keyword evidence="13" id="KW-1185">Reference proteome</keyword>
<reference evidence="12 13" key="1">
    <citation type="submission" date="2015-04" db="EMBL/GenBank/DDBJ databases">
        <title>Draft Genome Sequence of the Novel Agar-Digesting Marine Bacterium Q1.</title>
        <authorList>
            <person name="Li Y."/>
            <person name="Li D."/>
            <person name="Chen G."/>
            <person name="Du Z."/>
        </authorList>
    </citation>
    <scope>NUCLEOTIDE SEQUENCE [LARGE SCALE GENOMIC DNA]</scope>
    <source>
        <strain evidence="12 13">Q1</strain>
    </source>
</reference>
<evidence type="ECO:0000313" key="13">
    <source>
        <dbReference type="Proteomes" id="UP000037600"/>
    </source>
</evidence>
<dbReference type="GO" id="GO:0015031">
    <property type="term" value="P:protein transport"/>
    <property type="evidence" value="ECO:0007669"/>
    <property type="project" value="UniProtKB-KW"/>
</dbReference>
<gene>
    <name evidence="12" type="ORF">XM47_11875</name>
</gene>
<keyword evidence="7" id="KW-1005">Bacterial flagellum biogenesis</keyword>
<dbReference type="GO" id="GO:0009288">
    <property type="term" value="C:bacterial-type flagellum"/>
    <property type="evidence" value="ECO:0007669"/>
    <property type="project" value="InterPro"/>
</dbReference>
<dbReference type="PANTHER" id="PTHR34982:SF1">
    <property type="entry name" value="FLAGELLAR ASSEMBLY PROTEIN FLIH"/>
    <property type="match status" value="1"/>
</dbReference>
<dbReference type="EMBL" id="LAZL01000018">
    <property type="protein sequence ID" value="KMT64902.1"/>
    <property type="molecule type" value="Genomic_DNA"/>
</dbReference>
<dbReference type="GO" id="GO:0003774">
    <property type="term" value="F:cytoskeletal motor activity"/>
    <property type="evidence" value="ECO:0007669"/>
    <property type="project" value="InterPro"/>
</dbReference>
<evidence type="ECO:0000256" key="1">
    <source>
        <dbReference type="ARBA" id="ARBA00003041"/>
    </source>
</evidence>
<dbReference type="OrthoDB" id="8480773at2"/>
<dbReference type="PRINTS" id="PR01003">
    <property type="entry name" value="FLGFLIH"/>
</dbReference>
<keyword evidence="5" id="KW-0813">Transport</keyword>
<evidence type="ECO:0000256" key="8">
    <source>
        <dbReference type="ARBA" id="ARBA00022927"/>
    </source>
</evidence>
<dbReference type="Proteomes" id="UP000037600">
    <property type="component" value="Unassembled WGS sequence"/>
</dbReference>
<comment type="caution">
    <text evidence="12">The sequence shown here is derived from an EMBL/GenBank/DDBJ whole genome shotgun (WGS) entry which is preliminary data.</text>
</comment>
<feature type="region of interest" description="Disordered" evidence="10">
    <location>
        <begin position="36"/>
        <end position="65"/>
    </location>
</feature>
<dbReference type="RefSeq" id="WP_048692746.1">
    <property type="nucleotide sequence ID" value="NZ_KQ130492.1"/>
</dbReference>
<evidence type="ECO:0000256" key="3">
    <source>
        <dbReference type="ARBA" id="ARBA00006602"/>
    </source>
</evidence>
<dbReference type="GO" id="GO:0005829">
    <property type="term" value="C:cytosol"/>
    <property type="evidence" value="ECO:0007669"/>
    <property type="project" value="TreeGrafter"/>
</dbReference>
<keyword evidence="6" id="KW-0963">Cytoplasm</keyword>
<dbReference type="PATRIC" id="fig|1513271.3.peg.2419"/>
<proteinExistence type="inferred from homology"/>
<dbReference type="InterPro" id="IPR051472">
    <property type="entry name" value="T3SS_Stator/FliH"/>
</dbReference>
<feature type="domain" description="Flagellar assembly protein FliH/Type III secretion system HrpE" evidence="11">
    <location>
        <begin position="128"/>
        <end position="254"/>
    </location>
</feature>
<evidence type="ECO:0000256" key="9">
    <source>
        <dbReference type="ARBA" id="ARBA00023225"/>
    </source>
</evidence>
<name>A0A0J8GQ79_9ALTE</name>
<dbReference type="InterPro" id="IPR000563">
    <property type="entry name" value="Flag_FliH"/>
</dbReference>
<evidence type="ECO:0000256" key="5">
    <source>
        <dbReference type="ARBA" id="ARBA00022448"/>
    </source>
</evidence>
<keyword evidence="8" id="KW-0653">Protein transport</keyword>
<dbReference type="AlphaFoldDB" id="A0A0J8GQ79"/>
<keyword evidence="9" id="KW-1006">Bacterial flagellum protein export</keyword>
<comment type="similarity">
    <text evidence="3">Belongs to the FliH family.</text>
</comment>
<organism evidence="12 13">
    <name type="scientific">Catenovulum maritimum</name>
    <dbReference type="NCBI Taxonomy" id="1513271"/>
    <lineage>
        <taxon>Bacteria</taxon>
        <taxon>Pseudomonadati</taxon>
        <taxon>Pseudomonadota</taxon>
        <taxon>Gammaproteobacteria</taxon>
        <taxon>Alteromonadales</taxon>
        <taxon>Alteromonadaceae</taxon>
        <taxon>Catenovulum</taxon>
    </lineage>
</organism>
<dbReference type="GO" id="GO:0044781">
    <property type="term" value="P:bacterial-type flagellum organization"/>
    <property type="evidence" value="ECO:0007669"/>
    <property type="project" value="UniProtKB-KW"/>
</dbReference>
<evidence type="ECO:0000259" key="11">
    <source>
        <dbReference type="Pfam" id="PF02108"/>
    </source>
</evidence>